<dbReference type="InterPro" id="IPR020579">
    <property type="entry name" value="Exonuc_VII_lsu_C"/>
</dbReference>
<dbReference type="InterPro" id="IPR003753">
    <property type="entry name" value="Exonuc_VII_L"/>
</dbReference>
<protein>
    <recommendedName>
        <fullName evidence="5">Exodeoxyribonuclease 7 large subunit</fullName>
        <ecNumber evidence="5">3.1.11.6</ecNumber>
    </recommendedName>
    <alternativeName>
        <fullName evidence="5">Exodeoxyribonuclease VII large subunit</fullName>
        <shortName evidence="5">Exonuclease VII large subunit</shortName>
    </alternativeName>
</protein>
<dbReference type="AlphaFoldDB" id="A0A4R3LTN2"/>
<dbReference type="PANTHER" id="PTHR30008:SF0">
    <property type="entry name" value="EXODEOXYRIBONUCLEASE 7 LARGE SUBUNIT"/>
    <property type="match status" value="1"/>
</dbReference>
<dbReference type="InterPro" id="IPR025824">
    <property type="entry name" value="OB-fold_nuc-bd_dom"/>
</dbReference>
<feature type="domain" description="Exonuclease VII large subunit C-terminal" evidence="8">
    <location>
        <begin position="143"/>
        <end position="415"/>
    </location>
</feature>
<evidence type="ECO:0000256" key="6">
    <source>
        <dbReference type="RuleBase" id="RU004355"/>
    </source>
</evidence>
<comment type="function">
    <text evidence="5">Bidirectionally degrades single-stranded DNA into large acid-insoluble oligonucleotides, which are then degraded further into small acid-soluble oligonucleotides.</text>
</comment>
<gene>
    <name evidence="5" type="primary">xseA</name>
    <name evidence="10" type="ORF">EDC64_111101</name>
</gene>
<feature type="region of interest" description="Disordered" evidence="7">
    <location>
        <begin position="515"/>
        <end position="535"/>
    </location>
</feature>
<dbReference type="HAMAP" id="MF_00378">
    <property type="entry name" value="Exonuc_7_L"/>
    <property type="match status" value="1"/>
</dbReference>
<dbReference type="GO" id="GO:0008855">
    <property type="term" value="F:exodeoxyribonuclease VII activity"/>
    <property type="evidence" value="ECO:0007669"/>
    <property type="project" value="UniProtKB-UniRule"/>
</dbReference>
<dbReference type="CDD" id="cd04489">
    <property type="entry name" value="ExoVII_LU_OBF"/>
    <property type="match status" value="1"/>
</dbReference>
<name>A0A4R3LTN2_9HYPH</name>
<dbReference type="Pfam" id="PF13742">
    <property type="entry name" value="tRNA_anti_2"/>
    <property type="match status" value="1"/>
</dbReference>
<evidence type="ECO:0000256" key="4">
    <source>
        <dbReference type="ARBA" id="ARBA00022839"/>
    </source>
</evidence>
<dbReference type="Pfam" id="PF02601">
    <property type="entry name" value="Exonuc_VII_L"/>
    <property type="match status" value="2"/>
</dbReference>
<dbReference type="EC" id="3.1.11.6" evidence="5"/>
<dbReference type="EMBL" id="SMAI01000011">
    <property type="protein sequence ID" value="TCT02929.1"/>
    <property type="molecule type" value="Genomic_DNA"/>
</dbReference>
<dbReference type="PANTHER" id="PTHR30008">
    <property type="entry name" value="EXODEOXYRIBONUCLEASE 7 LARGE SUBUNIT"/>
    <property type="match status" value="1"/>
</dbReference>
<dbReference type="NCBIfam" id="TIGR00237">
    <property type="entry name" value="xseA"/>
    <property type="match status" value="1"/>
</dbReference>
<sequence length="535" mass="57430">MLAHPSSAPVRIMSAVSEPRPNTPEWTVSELSGALRRTVEDAYGHVRVRGEISGYRGPHSSGHAYFSLKDEGARLDAVCWKGTFARLKVKPEEGLEVVAVGKLTTYPGKSGYQIVIEALEFAGAGAIMAMLEERKRRLQAEGLFEPARKVPLPFLPRTIGIVTSPTGAVIRDILHRLADRFPRRVLVWPVRVQGETSAAEVAAAIRGFNALPQGGPVPRPDLLIVARGGGALEDLLGFSDEAVVRAAAESTIPLISAVGHETDVTLIDFAADVRAPTPTAAAEMAVPVRAELLGTVRMLGGRLTAAPPRLAERWRSALRGLVRVLPSAEDLLAQPRQRLDLAAARLPRALRTNAGAHRVRLQAVSGRLSPAMLRARLDRLGDRTRQLSRSLVQCTARTMQRGADRLAATRDRLGAARAASLRAHRVQIERRGERLMGLHERAVRCLSVGLRDRARRLGAVAQVLEALSYHGVLARGFALVRDASGKAVRSAAGVSGGQVLDLEFADGRIGVVAAGTRPTGRRTPPAPQPGLFDAP</sequence>
<comment type="subunit">
    <text evidence="5">Heterooligomer composed of large and small subunits.</text>
</comment>
<organism evidence="10 11">
    <name type="scientific">Aquabacter spiritensis</name>
    <dbReference type="NCBI Taxonomy" id="933073"/>
    <lineage>
        <taxon>Bacteria</taxon>
        <taxon>Pseudomonadati</taxon>
        <taxon>Pseudomonadota</taxon>
        <taxon>Alphaproteobacteria</taxon>
        <taxon>Hyphomicrobiales</taxon>
        <taxon>Xanthobacteraceae</taxon>
        <taxon>Aquabacter</taxon>
    </lineage>
</organism>
<dbReference type="Proteomes" id="UP000294664">
    <property type="component" value="Unassembled WGS sequence"/>
</dbReference>
<keyword evidence="4 5" id="KW-0269">Exonuclease</keyword>
<feature type="domain" description="OB-fold nucleic acid binding" evidence="9">
    <location>
        <begin position="26"/>
        <end position="119"/>
    </location>
</feature>
<evidence type="ECO:0000313" key="11">
    <source>
        <dbReference type="Proteomes" id="UP000294664"/>
    </source>
</evidence>
<evidence type="ECO:0000313" key="10">
    <source>
        <dbReference type="EMBL" id="TCT02929.1"/>
    </source>
</evidence>
<feature type="domain" description="Exonuclease VII large subunit C-terminal" evidence="8">
    <location>
        <begin position="422"/>
        <end position="510"/>
    </location>
</feature>
<dbReference type="GO" id="GO:0009318">
    <property type="term" value="C:exodeoxyribonuclease VII complex"/>
    <property type="evidence" value="ECO:0007669"/>
    <property type="project" value="UniProtKB-UniRule"/>
</dbReference>
<evidence type="ECO:0000259" key="8">
    <source>
        <dbReference type="Pfam" id="PF02601"/>
    </source>
</evidence>
<keyword evidence="11" id="KW-1185">Reference proteome</keyword>
<comment type="catalytic activity">
    <reaction evidence="5 6">
        <text>Exonucleolytic cleavage in either 5'- to 3'- or 3'- to 5'-direction to yield nucleoside 5'-phosphates.</text>
        <dbReference type="EC" id="3.1.11.6"/>
    </reaction>
</comment>
<dbReference type="GO" id="GO:0003676">
    <property type="term" value="F:nucleic acid binding"/>
    <property type="evidence" value="ECO:0007669"/>
    <property type="project" value="InterPro"/>
</dbReference>
<keyword evidence="1 5" id="KW-0963">Cytoplasm</keyword>
<dbReference type="GO" id="GO:0005737">
    <property type="term" value="C:cytoplasm"/>
    <property type="evidence" value="ECO:0007669"/>
    <property type="project" value="UniProtKB-SubCell"/>
</dbReference>
<evidence type="ECO:0000259" key="9">
    <source>
        <dbReference type="Pfam" id="PF13742"/>
    </source>
</evidence>
<comment type="subcellular location">
    <subcellularLocation>
        <location evidence="5 6">Cytoplasm</location>
    </subcellularLocation>
</comment>
<evidence type="ECO:0000256" key="5">
    <source>
        <dbReference type="HAMAP-Rule" id="MF_00378"/>
    </source>
</evidence>
<comment type="caution">
    <text evidence="10">The sequence shown here is derived from an EMBL/GenBank/DDBJ whole genome shotgun (WGS) entry which is preliminary data.</text>
</comment>
<comment type="similarity">
    <text evidence="5 6">Belongs to the XseA family.</text>
</comment>
<evidence type="ECO:0000256" key="1">
    <source>
        <dbReference type="ARBA" id="ARBA00022490"/>
    </source>
</evidence>
<keyword evidence="3 5" id="KW-0378">Hydrolase</keyword>
<evidence type="ECO:0000256" key="7">
    <source>
        <dbReference type="SAM" id="MobiDB-lite"/>
    </source>
</evidence>
<reference evidence="10 11" key="1">
    <citation type="submission" date="2019-03" db="EMBL/GenBank/DDBJ databases">
        <title>Genomic Encyclopedia of Type Strains, Phase IV (KMG-IV): sequencing the most valuable type-strain genomes for metagenomic binning, comparative biology and taxonomic classification.</title>
        <authorList>
            <person name="Goeker M."/>
        </authorList>
    </citation>
    <scope>NUCLEOTIDE SEQUENCE [LARGE SCALE GENOMIC DNA]</scope>
    <source>
        <strain evidence="10 11">DSM 9035</strain>
    </source>
</reference>
<keyword evidence="2 5" id="KW-0540">Nuclease</keyword>
<evidence type="ECO:0000256" key="2">
    <source>
        <dbReference type="ARBA" id="ARBA00022722"/>
    </source>
</evidence>
<dbReference type="GO" id="GO:0006308">
    <property type="term" value="P:DNA catabolic process"/>
    <property type="evidence" value="ECO:0007669"/>
    <property type="project" value="UniProtKB-UniRule"/>
</dbReference>
<evidence type="ECO:0000256" key="3">
    <source>
        <dbReference type="ARBA" id="ARBA00022801"/>
    </source>
</evidence>
<accession>A0A4R3LTN2</accession>
<proteinExistence type="inferred from homology"/>